<dbReference type="InterPro" id="IPR051127">
    <property type="entry name" value="Fungal_SecMet_Regulators"/>
</dbReference>
<evidence type="ECO:0000313" key="4">
    <source>
        <dbReference type="EMBL" id="KAJ5100172.1"/>
    </source>
</evidence>
<organism evidence="4 5">
    <name type="scientific">Penicillium angulare</name>
    <dbReference type="NCBI Taxonomy" id="116970"/>
    <lineage>
        <taxon>Eukaryota</taxon>
        <taxon>Fungi</taxon>
        <taxon>Dikarya</taxon>
        <taxon>Ascomycota</taxon>
        <taxon>Pezizomycotina</taxon>
        <taxon>Eurotiomycetes</taxon>
        <taxon>Eurotiomycetidae</taxon>
        <taxon>Eurotiales</taxon>
        <taxon>Aspergillaceae</taxon>
        <taxon>Penicillium</taxon>
    </lineage>
</organism>
<keyword evidence="1" id="KW-0805">Transcription regulation</keyword>
<protein>
    <submittedName>
        <fullName evidence="4">Uncharacterized protein</fullName>
    </submittedName>
</protein>
<evidence type="ECO:0000256" key="3">
    <source>
        <dbReference type="ARBA" id="ARBA00023242"/>
    </source>
</evidence>
<dbReference type="OrthoDB" id="3266505at2759"/>
<dbReference type="EMBL" id="JAPQKH010000004">
    <property type="protein sequence ID" value="KAJ5100172.1"/>
    <property type="molecule type" value="Genomic_DNA"/>
</dbReference>
<dbReference type="PANTHER" id="PTHR47424:SF6">
    <property type="entry name" value="PROLINE UTILIZATION TRANS-ACTIVATOR"/>
    <property type="match status" value="1"/>
</dbReference>
<reference evidence="4" key="2">
    <citation type="journal article" date="2023" name="IMA Fungus">
        <title>Comparative genomic study of the Penicillium genus elucidates a diverse pangenome and 15 lateral gene transfer events.</title>
        <authorList>
            <person name="Petersen C."/>
            <person name="Sorensen T."/>
            <person name="Nielsen M.R."/>
            <person name="Sondergaard T.E."/>
            <person name="Sorensen J.L."/>
            <person name="Fitzpatrick D.A."/>
            <person name="Frisvad J.C."/>
            <person name="Nielsen K.L."/>
        </authorList>
    </citation>
    <scope>NUCLEOTIDE SEQUENCE</scope>
    <source>
        <strain evidence="4">IBT 30069</strain>
    </source>
</reference>
<dbReference type="CDD" id="cd12148">
    <property type="entry name" value="fungal_TF_MHR"/>
    <property type="match status" value="1"/>
</dbReference>
<evidence type="ECO:0000256" key="1">
    <source>
        <dbReference type="ARBA" id="ARBA00023015"/>
    </source>
</evidence>
<name>A0A9W9KCN9_9EURO</name>
<comment type="caution">
    <text evidence="4">The sequence shown here is derived from an EMBL/GenBank/DDBJ whole genome shotgun (WGS) entry which is preliminary data.</text>
</comment>
<gene>
    <name evidence="4" type="ORF">N7456_006224</name>
</gene>
<sequence>MHDKRLTIATGCPLSLDDKMIASPLPASSPGYCDPLAIQLNIKIVRIQSRIYSVIYRNESCSEDTFCDSVRDIMLSLTQIAKEIPQTPSRSTTSSRGPSKLGIRTSISLFTMLYQATILTLRPVLLHLAKSIFNHETTFGTSSNALKHLARACIEAASKNLELMRILVDEKIISVFGFFDLDAIFSSSFILLLAAIISSANTSDAYQFPFLNSSPGLKEGLQLLDYLASYQNHAARVRKTQIQKLQECLPSFIRGFDSVDIENRAATPHTSLNNASVPQYENTVPTYNGSTVEGNFVPLMFPDEFSDDPHAIYSLFHDEGFELTGENQTDFEEVQRYFQWQE</sequence>
<evidence type="ECO:0000256" key="2">
    <source>
        <dbReference type="ARBA" id="ARBA00023163"/>
    </source>
</evidence>
<reference evidence="4" key="1">
    <citation type="submission" date="2022-11" db="EMBL/GenBank/DDBJ databases">
        <authorList>
            <person name="Petersen C."/>
        </authorList>
    </citation>
    <scope>NUCLEOTIDE SEQUENCE</scope>
    <source>
        <strain evidence="4">IBT 30069</strain>
    </source>
</reference>
<accession>A0A9W9KCN9</accession>
<keyword evidence="2" id="KW-0804">Transcription</keyword>
<dbReference type="AlphaFoldDB" id="A0A9W9KCN9"/>
<keyword evidence="5" id="KW-1185">Reference proteome</keyword>
<dbReference type="Proteomes" id="UP001149165">
    <property type="component" value="Unassembled WGS sequence"/>
</dbReference>
<evidence type="ECO:0000313" key="5">
    <source>
        <dbReference type="Proteomes" id="UP001149165"/>
    </source>
</evidence>
<dbReference type="PANTHER" id="PTHR47424">
    <property type="entry name" value="REGULATORY PROTEIN GAL4"/>
    <property type="match status" value="1"/>
</dbReference>
<keyword evidence="3" id="KW-0539">Nucleus</keyword>
<proteinExistence type="predicted"/>